<comment type="caution">
    <text evidence="6">The sequence shown here is derived from an EMBL/GenBank/DDBJ whole genome shotgun (WGS) entry which is preliminary data.</text>
</comment>
<dbReference type="EC" id="2.3.1.189" evidence="4"/>
<feature type="binding site" evidence="4">
    <location>
        <position position="214"/>
    </location>
    <ligand>
        <name>1D-myo-inositol 2-(L-cysteinylamino)-2-deoxy-alpha-D-glucopyranoside</name>
        <dbReference type="ChEBI" id="CHEBI:58887"/>
    </ligand>
</feature>
<feature type="binding site" evidence="4">
    <location>
        <position position="260"/>
    </location>
    <ligand>
        <name>1D-myo-inositol 2-(L-cysteinylamino)-2-deoxy-alpha-D-glucopyranoside</name>
        <dbReference type="ChEBI" id="CHEBI:58887"/>
    </ligand>
</feature>
<dbReference type="CDD" id="cd04301">
    <property type="entry name" value="NAT_SF"/>
    <property type="match status" value="1"/>
</dbReference>
<feature type="domain" description="N-acetyltransferase" evidence="5">
    <location>
        <begin position="136"/>
        <end position="291"/>
    </location>
</feature>
<evidence type="ECO:0000313" key="7">
    <source>
        <dbReference type="Proteomes" id="UP001142292"/>
    </source>
</evidence>
<dbReference type="EMBL" id="BSEL01000005">
    <property type="protein sequence ID" value="GLJ68554.1"/>
    <property type="molecule type" value="Genomic_DNA"/>
</dbReference>
<reference evidence="6" key="2">
    <citation type="submission" date="2023-01" db="EMBL/GenBank/DDBJ databases">
        <authorList>
            <person name="Sun Q."/>
            <person name="Evtushenko L."/>
        </authorList>
    </citation>
    <scope>NUCLEOTIDE SEQUENCE</scope>
    <source>
        <strain evidence="6">VKM Ac-1246</strain>
    </source>
</reference>
<dbReference type="Pfam" id="PF00583">
    <property type="entry name" value="Acetyltransf_1"/>
    <property type="match status" value="1"/>
</dbReference>
<protein>
    <recommendedName>
        <fullName evidence="4">Mycothiol acetyltransferase</fullName>
        <shortName evidence="4">MSH acetyltransferase</shortName>
        <ecNumber evidence="4">2.3.1.189</ecNumber>
    </recommendedName>
    <alternativeName>
        <fullName evidence="4">Mycothiol synthase</fullName>
    </alternativeName>
</protein>
<keyword evidence="2 4" id="KW-0677">Repeat</keyword>
<feature type="binding site" evidence="4">
    <location>
        <begin position="226"/>
        <end position="228"/>
    </location>
    <ligand>
        <name>acetyl-CoA</name>
        <dbReference type="ChEBI" id="CHEBI:57288"/>
        <label>2</label>
    </ligand>
</feature>
<evidence type="ECO:0000256" key="4">
    <source>
        <dbReference type="HAMAP-Rule" id="MF_01698"/>
    </source>
</evidence>
<dbReference type="InterPro" id="IPR017813">
    <property type="entry name" value="Mycothiol_AcTrfase"/>
</dbReference>
<comment type="similarity">
    <text evidence="4">Belongs to the acetyltransferase family. MshD subfamily.</text>
</comment>
<sequence>MALSVEQVLAIAKATEAYDGVAPLDEATLLTLRNRPQDVTIWGDVRGFGLLVSTGSTTVGELSLVVLTQHRGVGLGRQLLLQAGELPAGTTAWSHGDSPAAAALAERHGWERTRELWVMRRPSTDLPPAPEAPDGVVVRGFEPGDEAELLRVNAAAFAHHPEQGSLDEAGLRERMSEPWFDPEGLITAWGVSTNGEVSTSSTTGGRLLAFHWTKRHSETEGEVYVVGVDPAAQGRGLGKLVTLLGLNHLAEVGISAIHLYVEGDNTPAVKLYEGLGFTRAAADTHVQYTRR</sequence>
<dbReference type="PANTHER" id="PTHR43877">
    <property type="entry name" value="AMINOALKYLPHOSPHONATE N-ACETYLTRANSFERASE-RELATED-RELATED"/>
    <property type="match status" value="1"/>
</dbReference>
<dbReference type="RefSeq" id="WP_189118841.1">
    <property type="nucleotide sequence ID" value="NZ_BMRK01000009.1"/>
</dbReference>
<feature type="binding site" evidence="4">
    <location>
        <position position="222"/>
    </location>
    <ligand>
        <name>1D-myo-inositol 2-(L-cysteinylamino)-2-deoxy-alpha-D-glucopyranoside</name>
        <dbReference type="ChEBI" id="CHEBI:58887"/>
    </ligand>
</feature>
<accession>A0ABQ5SXL9</accession>
<dbReference type="Proteomes" id="UP001142292">
    <property type="component" value="Unassembled WGS sequence"/>
</dbReference>
<dbReference type="Gene3D" id="3.40.630.30">
    <property type="match status" value="1"/>
</dbReference>
<dbReference type="InterPro" id="IPR050832">
    <property type="entry name" value="Bact_Acetyltransf"/>
</dbReference>
<keyword evidence="7" id="KW-1185">Reference proteome</keyword>
<dbReference type="InterPro" id="IPR016181">
    <property type="entry name" value="Acyl_CoA_acyltransferase"/>
</dbReference>
<feature type="binding site" evidence="4">
    <location>
        <begin position="64"/>
        <end position="66"/>
    </location>
    <ligand>
        <name>acetyl-CoA</name>
        <dbReference type="ChEBI" id="CHEBI:57288"/>
        <label>1</label>
    </ligand>
</feature>
<dbReference type="SUPFAM" id="SSF55729">
    <property type="entry name" value="Acyl-CoA N-acyltransferases (Nat)"/>
    <property type="match status" value="1"/>
</dbReference>
<evidence type="ECO:0000256" key="2">
    <source>
        <dbReference type="ARBA" id="ARBA00022737"/>
    </source>
</evidence>
<dbReference type="InterPro" id="IPR000182">
    <property type="entry name" value="GNAT_dom"/>
</dbReference>
<dbReference type="PROSITE" id="PS51186">
    <property type="entry name" value="GNAT"/>
    <property type="match status" value="1"/>
</dbReference>
<comment type="caution">
    <text evidence="4">Lacks conserved residue(s) required for the propagation of feature annotation.</text>
</comment>
<organism evidence="6 7">
    <name type="scientific">Nocardioides luteus</name>
    <dbReference type="NCBI Taxonomy" id="1844"/>
    <lineage>
        <taxon>Bacteria</taxon>
        <taxon>Bacillati</taxon>
        <taxon>Actinomycetota</taxon>
        <taxon>Actinomycetes</taxon>
        <taxon>Propionibacteriales</taxon>
        <taxon>Nocardioidaceae</taxon>
        <taxon>Nocardioides</taxon>
    </lineage>
</organism>
<comment type="function">
    <text evidence="4">Catalyzes the transfer of acetyl from acetyl-CoA to desacetylmycothiol (Cys-GlcN-Ins) to form mycothiol.</text>
</comment>
<dbReference type="HAMAP" id="MF_01698">
    <property type="entry name" value="MshD"/>
    <property type="match status" value="1"/>
</dbReference>
<keyword evidence="1 4" id="KW-0808">Transferase</keyword>
<keyword evidence="3 4" id="KW-0012">Acyltransferase</keyword>
<dbReference type="NCBIfam" id="TIGR03448">
    <property type="entry name" value="mycothiol_MshD"/>
    <property type="match status" value="1"/>
</dbReference>
<evidence type="ECO:0000256" key="3">
    <source>
        <dbReference type="ARBA" id="ARBA00023315"/>
    </source>
</evidence>
<feature type="binding site" evidence="4">
    <location>
        <position position="26"/>
    </location>
    <ligand>
        <name>1D-myo-inositol 2-(L-cysteinylamino)-2-deoxy-alpha-D-glucopyranoside</name>
        <dbReference type="ChEBI" id="CHEBI:58887"/>
    </ligand>
</feature>
<proteinExistence type="inferred from homology"/>
<feature type="binding site" evidence="4">
    <location>
        <position position="162"/>
    </location>
    <ligand>
        <name>1D-myo-inositol 2-(L-cysteinylamino)-2-deoxy-alpha-D-glucopyranoside</name>
        <dbReference type="ChEBI" id="CHEBI:58887"/>
    </ligand>
</feature>
<evidence type="ECO:0000256" key="1">
    <source>
        <dbReference type="ARBA" id="ARBA00022679"/>
    </source>
</evidence>
<feature type="binding site" evidence="4">
    <location>
        <begin position="233"/>
        <end position="239"/>
    </location>
    <ligand>
        <name>acetyl-CoA</name>
        <dbReference type="ChEBI" id="CHEBI:57288"/>
        <label>2</label>
    </ligand>
</feature>
<feature type="binding site" evidence="4">
    <location>
        <begin position="265"/>
        <end position="270"/>
    </location>
    <ligand>
        <name>acetyl-CoA</name>
        <dbReference type="ChEBI" id="CHEBI:57288"/>
        <label>2</label>
    </ligand>
</feature>
<evidence type="ECO:0000313" key="6">
    <source>
        <dbReference type="EMBL" id="GLJ68554.1"/>
    </source>
</evidence>
<name>A0ABQ5SXL9_9ACTN</name>
<dbReference type="PIRSF" id="PIRSF021524">
    <property type="entry name" value="MSH_acetyltransferase"/>
    <property type="match status" value="1"/>
</dbReference>
<evidence type="ECO:0000259" key="5">
    <source>
        <dbReference type="PROSITE" id="PS51186"/>
    </source>
</evidence>
<reference evidence="6" key="1">
    <citation type="journal article" date="2014" name="Int. J. Syst. Evol. Microbiol.">
        <title>Complete genome of a new Firmicutes species belonging to the dominant human colonic microbiota ('Ruminococcus bicirculans') reveals two chromosomes and a selective capacity to utilize plant glucans.</title>
        <authorList>
            <consortium name="NISC Comparative Sequencing Program"/>
            <person name="Wegmann U."/>
            <person name="Louis P."/>
            <person name="Goesmann A."/>
            <person name="Henrissat B."/>
            <person name="Duncan S.H."/>
            <person name="Flint H.J."/>
        </authorList>
    </citation>
    <scope>NUCLEOTIDE SEQUENCE</scope>
    <source>
        <strain evidence="6">VKM Ac-1246</strain>
    </source>
</reference>
<comment type="subunit">
    <text evidence="4">Monomer.</text>
</comment>
<comment type="catalytic activity">
    <reaction evidence="4">
        <text>1D-myo-inositol 2-(L-cysteinylamino)-2-deoxy-alpha-D-glucopyranoside + acetyl-CoA = mycothiol + CoA + H(+)</text>
        <dbReference type="Rhea" id="RHEA:26172"/>
        <dbReference type="ChEBI" id="CHEBI:15378"/>
        <dbReference type="ChEBI" id="CHEBI:16768"/>
        <dbReference type="ChEBI" id="CHEBI:57287"/>
        <dbReference type="ChEBI" id="CHEBI:57288"/>
        <dbReference type="ChEBI" id="CHEBI:58887"/>
        <dbReference type="EC" id="2.3.1.189"/>
    </reaction>
</comment>
<gene>
    <name evidence="4 6" type="primary">mshD</name>
    <name evidence="6" type="ORF">GCM10017579_25900</name>
</gene>